<keyword evidence="4" id="KW-1185">Reference proteome</keyword>
<protein>
    <recommendedName>
        <fullName evidence="2">HTH cro/C1-type domain-containing protein</fullName>
    </recommendedName>
</protein>
<evidence type="ECO:0000256" key="1">
    <source>
        <dbReference type="SAM" id="Coils"/>
    </source>
</evidence>
<feature type="domain" description="HTH cro/C1-type" evidence="2">
    <location>
        <begin position="21"/>
        <end position="81"/>
    </location>
</feature>
<organism evidence="3 4">
    <name type="scientific">Streptomyces lacrimifluminis</name>
    <dbReference type="NCBI Taxonomy" id="1500077"/>
    <lineage>
        <taxon>Bacteria</taxon>
        <taxon>Bacillati</taxon>
        <taxon>Actinomycetota</taxon>
        <taxon>Actinomycetes</taxon>
        <taxon>Kitasatosporales</taxon>
        <taxon>Streptomycetaceae</taxon>
        <taxon>Streptomyces</taxon>
    </lineage>
</organism>
<comment type="caution">
    <text evidence="3">The sequence shown here is derived from an EMBL/GenBank/DDBJ whole genome shotgun (WGS) entry which is preliminary data.</text>
</comment>
<reference evidence="3" key="1">
    <citation type="journal article" date="2014" name="Int. J. Syst. Evol. Microbiol.">
        <title>Complete genome sequence of Corynebacterium casei LMG S-19264T (=DSM 44701T), isolated from a smear-ripened cheese.</title>
        <authorList>
            <consortium name="US DOE Joint Genome Institute (JGI-PGF)"/>
            <person name="Walter F."/>
            <person name="Albersmeier A."/>
            <person name="Kalinowski J."/>
            <person name="Ruckert C."/>
        </authorList>
    </citation>
    <scope>NUCLEOTIDE SEQUENCE</scope>
    <source>
        <strain evidence="3">CGMCC 4.7272</strain>
    </source>
</reference>
<dbReference type="RefSeq" id="WP_268240725.1">
    <property type="nucleotide sequence ID" value="NZ_BAABER010000001.1"/>
</dbReference>
<keyword evidence="1" id="KW-0175">Coiled coil</keyword>
<sequence length="294" mass="32535">MTQPPAPDWSTRLALSVAREVRRHRQSQGLSAQQLADRCTEVGMPIQRSVLANLESGRRTTVTIAEVLVLAAALNVPPAALVFPVGRTDVVEALPGKEIDPLNAVEWFSGVRSIDSKVPFSRNALFLYRRHRALVKDLRARLAQREELRAHYARADDAIAAERLQAATEHLIQAQAEEAAAQDRLDRAISEGDESSLPRAHLLRSVVAVNEAMAERRRAEMEAGNATYIKMSLDSADELIRERAMDLEKARIDMRDWGLLLPRLRDDLHGIVRELPEAEVSGVLADGPLGVEGE</sequence>
<dbReference type="CDD" id="cd00093">
    <property type="entry name" value="HTH_XRE"/>
    <property type="match status" value="1"/>
</dbReference>
<dbReference type="GO" id="GO:0003677">
    <property type="term" value="F:DNA binding"/>
    <property type="evidence" value="ECO:0007669"/>
    <property type="project" value="InterPro"/>
</dbReference>
<gene>
    <name evidence="3" type="ORF">GCM10012282_18920</name>
</gene>
<feature type="coiled-coil region" evidence="1">
    <location>
        <begin position="164"/>
        <end position="191"/>
    </location>
</feature>
<dbReference type="SUPFAM" id="SSF47413">
    <property type="entry name" value="lambda repressor-like DNA-binding domains"/>
    <property type="match status" value="1"/>
</dbReference>
<dbReference type="SMART" id="SM00530">
    <property type="entry name" value="HTH_XRE"/>
    <property type="match status" value="1"/>
</dbReference>
<dbReference type="EMBL" id="BMMU01000004">
    <property type="protein sequence ID" value="GGJ22656.1"/>
    <property type="molecule type" value="Genomic_DNA"/>
</dbReference>
<evidence type="ECO:0000313" key="4">
    <source>
        <dbReference type="Proteomes" id="UP000625682"/>
    </source>
</evidence>
<evidence type="ECO:0000259" key="2">
    <source>
        <dbReference type="PROSITE" id="PS50943"/>
    </source>
</evidence>
<dbReference type="Gene3D" id="1.10.260.40">
    <property type="entry name" value="lambda repressor-like DNA-binding domains"/>
    <property type="match status" value="1"/>
</dbReference>
<dbReference type="AlphaFoldDB" id="A0A917KQF3"/>
<dbReference type="InterPro" id="IPR010982">
    <property type="entry name" value="Lambda_DNA-bd_dom_sf"/>
</dbReference>
<proteinExistence type="predicted"/>
<reference evidence="3" key="2">
    <citation type="submission" date="2020-09" db="EMBL/GenBank/DDBJ databases">
        <authorList>
            <person name="Sun Q."/>
            <person name="Zhou Y."/>
        </authorList>
    </citation>
    <scope>NUCLEOTIDE SEQUENCE</scope>
    <source>
        <strain evidence="3">CGMCC 4.7272</strain>
    </source>
</reference>
<name>A0A917KQF3_9ACTN</name>
<dbReference type="PROSITE" id="PS50943">
    <property type="entry name" value="HTH_CROC1"/>
    <property type="match status" value="1"/>
</dbReference>
<dbReference type="Proteomes" id="UP000625682">
    <property type="component" value="Unassembled WGS sequence"/>
</dbReference>
<evidence type="ECO:0000313" key="3">
    <source>
        <dbReference type="EMBL" id="GGJ22656.1"/>
    </source>
</evidence>
<dbReference type="Pfam" id="PF13560">
    <property type="entry name" value="HTH_31"/>
    <property type="match status" value="1"/>
</dbReference>
<dbReference type="InterPro" id="IPR001387">
    <property type="entry name" value="Cro/C1-type_HTH"/>
</dbReference>
<accession>A0A917KQF3</accession>